<evidence type="ECO:0000313" key="2">
    <source>
        <dbReference type="Proteomes" id="UP001055286"/>
    </source>
</evidence>
<proteinExistence type="predicted"/>
<comment type="caution">
    <text evidence="1">The sequence shown here is derived from an EMBL/GenBank/DDBJ whole genome shotgun (WGS) entry which is preliminary data.</text>
</comment>
<reference evidence="1" key="1">
    <citation type="journal article" date="2016" name="Front. Microbiol.">
        <title>Genome Sequence of the Piezophilic, Mesophilic Sulfate-Reducing Bacterium Desulfovibrio indicus J2T.</title>
        <authorList>
            <person name="Cao J."/>
            <person name="Maignien L."/>
            <person name="Shao Z."/>
            <person name="Alain K."/>
            <person name="Jebbar M."/>
        </authorList>
    </citation>
    <scope>NUCLEOTIDE SEQUENCE</scope>
    <source>
        <strain evidence="1">JCM 32048</strain>
    </source>
</reference>
<reference evidence="1" key="2">
    <citation type="submission" date="2021-08" db="EMBL/GenBank/DDBJ databases">
        <authorList>
            <person name="Tani A."/>
            <person name="Ola A."/>
            <person name="Ogura Y."/>
            <person name="Katsura K."/>
            <person name="Hayashi T."/>
        </authorList>
    </citation>
    <scope>NUCLEOTIDE SEQUENCE</scope>
    <source>
        <strain evidence="1">JCM 32048</strain>
    </source>
</reference>
<protein>
    <submittedName>
        <fullName evidence="1">Uncharacterized protein</fullName>
    </submittedName>
</protein>
<dbReference type="EMBL" id="BPQJ01000035">
    <property type="protein sequence ID" value="GJD65171.1"/>
    <property type="molecule type" value="Genomic_DNA"/>
</dbReference>
<accession>A0AA37M7U6</accession>
<dbReference type="Proteomes" id="UP001055286">
    <property type="component" value="Unassembled WGS sequence"/>
</dbReference>
<organism evidence="1 2">
    <name type="scientific">Methylobacterium frigidaeris</name>
    <dbReference type="NCBI Taxonomy" id="2038277"/>
    <lineage>
        <taxon>Bacteria</taxon>
        <taxon>Pseudomonadati</taxon>
        <taxon>Pseudomonadota</taxon>
        <taxon>Alphaproteobacteria</taxon>
        <taxon>Hyphomicrobiales</taxon>
        <taxon>Methylobacteriaceae</taxon>
        <taxon>Methylobacterium</taxon>
    </lineage>
</organism>
<evidence type="ECO:0000313" key="1">
    <source>
        <dbReference type="EMBL" id="GJD65171.1"/>
    </source>
</evidence>
<keyword evidence="2" id="KW-1185">Reference proteome</keyword>
<name>A0AA37M7U6_9HYPH</name>
<gene>
    <name evidence="1" type="ORF">MPEAHAMD_5358</name>
</gene>
<sequence>MSLALTALRLQAIAALLADPAIAKLCGPRIYDSRIADFDHREPVPTIVLTTEEMAGDAYSANNGGPPFDLKAELVLEIAQTATGDVMMGGEVVTATGPVATDRELEAALDFLADRVPRVLGAGDTPEAILLREAVTRRITKVKSSRFTTDETGEKFAIRLLTLTVQLKGWDESDELVNPPTGEFASLPEPLRSVCAVATGSARDTCLMLAGIADPPGPDPAPLFEGVGMIVAPQPLSPAIVPDQAADVAADRVFALHADP</sequence>
<dbReference type="AlphaFoldDB" id="A0AA37M7U6"/>
<dbReference type="RefSeq" id="WP_099898721.1">
    <property type="nucleotide sequence ID" value="NZ_BPQJ01000035.1"/>
</dbReference>